<evidence type="ECO:0000259" key="1">
    <source>
        <dbReference type="Pfam" id="PF19040"/>
    </source>
</evidence>
<proteinExistence type="predicted"/>
<evidence type="ECO:0000313" key="2">
    <source>
        <dbReference type="EMBL" id="MFC3099351.1"/>
    </source>
</evidence>
<dbReference type="RefSeq" id="WP_377923204.1">
    <property type="nucleotide sequence ID" value="NZ_JBHRSU010000001.1"/>
</dbReference>
<gene>
    <name evidence="2" type="ORF">ACFODK_00415</name>
</gene>
<dbReference type="EMBL" id="JBHRSU010000001">
    <property type="protein sequence ID" value="MFC3099351.1"/>
    <property type="molecule type" value="Genomic_DNA"/>
</dbReference>
<evidence type="ECO:0000313" key="3">
    <source>
        <dbReference type="Proteomes" id="UP001595378"/>
    </source>
</evidence>
<dbReference type="GO" id="GO:0016787">
    <property type="term" value="F:hydrolase activity"/>
    <property type="evidence" value="ECO:0007669"/>
    <property type="project" value="UniProtKB-KW"/>
</dbReference>
<protein>
    <submittedName>
        <fullName evidence="2">SGNH hydrolase domain-containing protein</fullName>
    </submittedName>
</protein>
<comment type="caution">
    <text evidence="2">The sequence shown here is derived from an EMBL/GenBank/DDBJ whole genome shotgun (WGS) entry which is preliminary data.</text>
</comment>
<name>A0ABV7EBG5_9SPHN</name>
<organism evidence="2 3">
    <name type="scientific">Alteraurantiacibacter lauratis</name>
    <dbReference type="NCBI Taxonomy" id="2054627"/>
    <lineage>
        <taxon>Bacteria</taxon>
        <taxon>Pseudomonadati</taxon>
        <taxon>Pseudomonadota</taxon>
        <taxon>Alphaproteobacteria</taxon>
        <taxon>Sphingomonadales</taxon>
        <taxon>Erythrobacteraceae</taxon>
        <taxon>Alteraurantiacibacter</taxon>
    </lineage>
</organism>
<dbReference type="Proteomes" id="UP001595378">
    <property type="component" value="Unassembled WGS sequence"/>
</dbReference>
<keyword evidence="3" id="KW-1185">Reference proteome</keyword>
<accession>A0ABV7EBG5</accession>
<dbReference type="Pfam" id="PF19040">
    <property type="entry name" value="SGNH"/>
    <property type="match status" value="1"/>
</dbReference>
<keyword evidence="2" id="KW-0378">Hydrolase</keyword>
<reference evidence="3" key="1">
    <citation type="journal article" date="2019" name="Int. J. Syst. Evol. Microbiol.">
        <title>The Global Catalogue of Microorganisms (GCM) 10K type strain sequencing project: providing services to taxonomists for standard genome sequencing and annotation.</title>
        <authorList>
            <consortium name="The Broad Institute Genomics Platform"/>
            <consortium name="The Broad Institute Genome Sequencing Center for Infectious Disease"/>
            <person name="Wu L."/>
            <person name="Ma J."/>
        </authorList>
    </citation>
    <scope>NUCLEOTIDE SEQUENCE [LARGE SCALE GENOMIC DNA]</scope>
    <source>
        <strain evidence="3">KCTC 52606</strain>
    </source>
</reference>
<dbReference type="InterPro" id="IPR043968">
    <property type="entry name" value="SGNH"/>
</dbReference>
<sequence>MHFCALTGDPLSSHHGYHARFACQDKALCQFGCLQCEVSRATFDHRIATSDPLLARVAERYGATLVRPADFLCNGSSCAVLRKGKPL</sequence>
<feature type="domain" description="SGNH" evidence="1">
    <location>
        <begin position="35"/>
        <end position="87"/>
    </location>
</feature>